<reference evidence="3 4" key="1">
    <citation type="submission" date="2014-04" db="EMBL/GenBank/DDBJ databases">
        <authorList>
            <consortium name="DOE Joint Genome Institute"/>
            <person name="Kuo A."/>
            <person name="Kohler A."/>
            <person name="Jargeat P."/>
            <person name="Nagy L.G."/>
            <person name="Floudas D."/>
            <person name="Copeland A."/>
            <person name="Barry K.W."/>
            <person name="Cichocki N."/>
            <person name="Veneault-Fourrey C."/>
            <person name="LaButti K."/>
            <person name="Lindquist E.A."/>
            <person name="Lipzen A."/>
            <person name="Lundell T."/>
            <person name="Morin E."/>
            <person name="Murat C."/>
            <person name="Sun H."/>
            <person name="Tunlid A."/>
            <person name="Henrissat B."/>
            <person name="Grigoriev I.V."/>
            <person name="Hibbett D.S."/>
            <person name="Martin F."/>
            <person name="Nordberg H.P."/>
            <person name="Cantor M.N."/>
            <person name="Hua S.X."/>
        </authorList>
    </citation>
    <scope>NUCLEOTIDE SEQUENCE [LARGE SCALE GENOMIC DNA]</scope>
    <source>
        <strain evidence="3 4">Ve08.2h10</strain>
    </source>
</reference>
<feature type="compositionally biased region" description="Basic and acidic residues" evidence="1">
    <location>
        <begin position="515"/>
        <end position="526"/>
    </location>
</feature>
<evidence type="ECO:0000256" key="2">
    <source>
        <dbReference type="SAM" id="SignalP"/>
    </source>
</evidence>
<dbReference type="Pfam" id="PF24681">
    <property type="entry name" value="Kelch_KLHDC2_KLHL20_DRC7"/>
    <property type="match status" value="1"/>
</dbReference>
<proteinExistence type="predicted"/>
<feature type="compositionally biased region" description="Pro residues" evidence="1">
    <location>
        <begin position="923"/>
        <end position="935"/>
    </location>
</feature>
<sequence>MIWRALAGTCHLCLLPLIVTAQYTPTPRWGQAAAQLGSTLYVHGGLSDPFNSFSYTSAPEISDLLLLDLSTSFNALSPPWQLLSLQSSPAVAWHTLSAFNTTHLLFFGGQPGADSQTVLTTLNDSAALLSASNLTGPSFLVEPQNWAGEPMRRTHHSASSTGGKTWIIGGEKADGSGNAFDEHYLFSSSDAEFSLLPSSSNAPPDIYGHASLVLADGRLVVIGGYCASCSGLVPMDMVWFLDTTQSTVVWGQLSVSSASLPSSRRDFAAVVLADGNILIHGGGDMQLQVTYDDGWILDTSQNPMVWHNVEALAQLGQRKDHFAVQAGGYVLFCFGYGASSPASASLFIYDPTTSSMVSSYIAPSLSPTSTLGSLSLPTQTGSSDSGGNISAGGPSGSRPSDTSGAGSGSDDHTTAIALGTTFGILGLVAGGLAATYYITRVRGRDKEGARRFFQLGADTEVASAEEESGVGSTLVTGLTEGHVSEHGRGWVGPAAIVDILAHLNITKSGLRSSQPRKDMFADEDTRSFGGGGRLGTLRREDSKGTSSWSLRSVSALVRGIVSRDPSESGAGEAWDEWEKIGRFHGDQEGLIRQEESDHYSRHSLDPTHGRNGSLWSYTDPFENPQSEDEYDDLDLRLGDKGADDDDDRSISNGHDLDNSDRTSFRPLYAALSLSVPSRVLHPLKEASHTSLSDPSHSLSETSQEQSAHAHSDNSIFLSRPTDILHATYGPTARHSSCTPSVASPARYSSILNDVPPPSQPIRRSDSWWLRFAKTPLLDRRTSLTSHKPLDFRDPRPAPPLLHTEDTNTTSSIFSASQDIPIGHDRSVSSAHSSRTANTESAERLGGSFDVVQRRRSDGSTSRRTPSVGSVQTIEHGLLAIDPPQPSNASIAEKSLSLDSLPTTSSQTLLPSWSSDVCSEIPSPSDPTTPPEPIPMSPKKGVVVSSSIKAYERRMSQESHPLLSPLKDTNKREEIPSRSRPTVQYGLAPHASLFIANPDSKHPP</sequence>
<gene>
    <name evidence="3" type="ORF">PAXRUDRAFT_130893</name>
</gene>
<keyword evidence="2" id="KW-0732">Signal</keyword>
<feature type="region of interest" description="Disordered" evidence="1">
    <location>
        <begin position="786"/>
        <end position="870"/>
    </location>
</feature>
<feature type="region of interest" description="Disordered" evidence="1">
    <location>
        <begin position="900"/>
        <end position="940"/>
    </location>
</feature>
<dbReference type="OrthoDB" id="432528at2759"/>
<dbReference type="HOGENOM" id="CLU_007044_0_0_1"/>
<dbReference type="InterPro" id="IPR015915">
    <property type="entry name" value="Kelch-typ_b-propeller"/>
</dbReference>
<dbReference type="GO" id="GO:0061245">
    <property type="term" value="P:establishment or maintenance of bipolar cell polarity"/>
    <property type="evidence" value="ECO:0007669"/>
    <property type="project" value="TreeGrafter"/>
</dbReference>
<dbReference type="PANTHER" id="PTHR23244">
    <property type="entry name" value="KELCH REPEAT DOMAIN"/>
    <property type="match status" value="1"/>
</dbReference>
<feature type="compositionally biased region" description="Low complexity" evidence="1">
    <location>
        <begin position="900"/>
        <end position="922"/>
    </location>
</feature>
<protein>
    <recommendedName>
        <fullName evidence="5">Galactose oxidase</fullName>
    </recommendedName>
</protein>
<dbReference type="PANTHER" id="PTHR23244:SF470">
    <property type="entry name" value="GALACTOSE OXIDASE"/>
    <property type="match status" value="1"/>
</dbReference>
<feature type="compositionally biased region" description="Polar residues" evidence="1">
    <location>
        <begin position="827"/>
        <end position="839"/>
    </location>
</feature>
<feature type="compositionally biased region" description="Basic and acidic residues" evidence="1">
    <location>
        <begin position="967"/>
        <end position="976"/>
    </location>
</feature>
<reference evidence="4" key="2">
    <citation type="submission" date="2015-01" db="EMBL/GenBank/DDBJ databases">
        <title>Evolutionary Origins and Diversification of the Mycorrhizal Mutualists.</title>
        <authorList>
            <consortium name="DOE Joint Genome Institute"/>
            <consortium name="Mycorrhizal Genomics Consortium"/>
            <person name="Kohler A."/>
            <person name="Kuo A."/>
            <person name="Nagy L.G."/>
            <person name="Floudas D."/>
            <person name="Copeland A."/>
            <person name="Barry K.W."/>
            <person name="Cichocki N."/>
            <person name="Veneault-Fourrey C."/>
            <person name="LaButti K."/>
            <person name="Lindquist E.A."/>
            <person name="Lipzen A."/>
            <person name="Lundell T."/>
            <person name="Morin E."/>
            <person name="Murat C."/>
            <person name="Riley R."/>
            <person name="Ohm R."/>
            <person name="Sun H."/>
            <person name="Tunlid A."/>
            <person name="Henrissat B."/>
            <person name="Grigoriev I.V."/>
            <person name="Hibbett D.S."/>
            <person name="Martin F."/>
        </authorList>
    </citation>
    <scope>NUCLEOTIDE SEQUENCE [LARGE SCALE GENOMIC DNA]</scope>
    <source>
        <strain evidence="4">Ve08.2h10</strain>
    </source>
</reference>
<feature type="compositionally biased region" description="Low complexity" evidence="1">
    <location>
        <begin position="372"/>
        <end position="383"/>
    </location>
</feature>
<feature type="compositionally biased region" description="Polar residues" evidence="1">
    <location>
        <begin position="806"/>
        <end position="817"/>
    </location>
</feature>
<dbReference type="Proteomes" id="UP000054538">
    <property type="component" value="Unassembled WGS sequence"/>
</dbReference>
<feature type="compositionally biased region" description="Basic and acidic residues" evidence="1">
    <location>
        <begin position="594"/>
        <end position="608"/>
    </location>
</feature>
<feature type="compositionally biased region" description="Basic and acidic residues" evidence="1">
    <location>
        <begin position="786"/>
        <end position="795"/>
    </location>
</feature>
<dbReference type="InParanoid" id="A0A0D0DML6"/>
<dbReference type="EMBL" id="KN824845">
    <property type="protein sequence ID" value="KIK99972.1"/>
    <property type="molecule type" value="Genomic_DNA"/>
</dbReference>
<dbReference type="SUPFAM" id="SSF117281">
    <property type="entry name" value="Kelch motif"/>
    <property type="match status" value="2"/>
</dbReference>
<feature type="region of interest" description="Disordered" evidence="1">
    <location>
        <begin position="512"/>
        <end position="541"/>
    </location>
</feature>
<feature type="region of interest" description="Disordered" evidence="1">
    <location>
        <begin position="686"/>
        <end position="715"/>
    </location>
</feature>
<dbReference type="GO" id="GO:0051285">
    <property type="term" value="C:cell cortex of cell tip"/>
    <property type="evidence" value="ECO:0007669"/>
    <property type="project" value="TreeGrafter"/>
</dbReference>
<accession>A0A0D0DML6</accession>
<dbReference type="AlphaFoldDB" id="A0A0D0DML6"/>
<evidence type="ECO:0000313" key="3">
    <source>
        <dbReference type="EMBL" id="KIK99972.1"/>
    </source>
</evidence>
<feature type="region of interest" description="Disordered" evidence="1">
    <location>
        <begin position="952"/>
        <end position="982"/>
    </location>
</feature>
<dbReference type="Gene3D" id="2.120.10.80">
    <property type="entry name" value="Kelch-type beta propeller"/>
    <property type="match status" value="3"/>
</dbReference>
<feature type="region of interest" description="Disordered" evidence="1">
    <location>
        <begin position="594"/>
        <end position="661"/>
    </location>
</feature>
<evidence type="ECO:0000256" key="1">
    <source>
        <dbReference type="SAM" id="MobiDB-lite"/>
    </source>
</evidence>
<evidence type="ECO:0008006" key="5">
    <source>
        <dbReference type="Google" id="ProtNLM"/>
    </source>
</evidence>
<keyword evidence="4" id="KW-1185">Reference proteome</keyword>
<feature type="compositionally biased region" description="Polar residues" evidence="1">
    <location>
        <begin position="688"/>
        <end position="715"/>
    </location>
</feature>
<evidence type="ECO:0000313" key="4">
    <source>
        <dbReference type="Proteomes" id="UP000054538"/>
    </source>
</evidence>
<organism evidence="3 4">
    <name type="scientific">Paxillus rubicundulus Ve08.2h10</name>
    <dbReference type="NCBI Taxonomy" id="930991"/>
    <lineage>
        <taxon>Eukaryota</taxon>
        <taxon>Fungi</taxon>
        <taxon>Dikarya</taxon>
        <taxon>Basidiomycota</taxon>
        <taxon>Agaricomycotina</taxon>
        <taxon>Agaricomycetes</taxon>
        <taxon>Agaricomycetidae</taxon>
        <taxon>Boletales</taxon>
        <taxon>Paxilineae</taxon>
        <taxon>Paxillaceae</taxon>
        <taxon>Paxillus</taxon>
    </lineage>
</organism>
<dbReference type="STRING" id="930991.A0A0D0DML6"/>
<feature type="region of interest" description="Disordered" evidence="1">
    <location>
        <begin position="372"/>
        <end position="409"/>
    </location>
</feature>
<feature type="signal peptide" evidence="2">
    <location>
        <begin position="1"/>
        <end position="21"/>
    </location>
</feature>
<name>A0A0D0DML6_9AGAM</name>
<feature type="chain" id="PRO_5002209172" description="Galactose oxidase" evidence="2">
    <location>
        <begin position="22"/>
        <end position="1003"/>
    </location>
</feature>